<evidence type="ECO:0000313" key="1">
    <source>
        <dbReference type="EMBL" id="SFM43828.1"/>
    </source>
</evidence>
<name>A0A1I4QUT8_9EURY</name>
<evidence type="ECO:0000313" key="2">
    <source>
        <dbReference type="Proteomes" id="UP000198535"/>
    </source>
</evidence>
<accession>A0A1I4QUT8</accession>
<dbReference type="AlphaFoldDB" id="A0A1I4QUT8"/>
<sequence length="271" mass="30872">MIILLSVISVSAFLRSEMEVNDTNSISRVDDTEQNSGIISKVDIESGLIEVSDDWDSYETVLISSEKLNVSAWEGNINLTLMDKNIDIMIQTSGERTDSIWYKGFADGNPDNNVDISIRDEGVYASITTYDRMYNIFPTDIVTDGETVHLVSAYNILDTRALEEKYPIDPLTFEVINEDNVEHDFAIEVYDPYRNLIFNESYSLQPGETIQSPEISKELGLHRYVYTLDNDEKFTENARVERLSELGSSQRVSFIFIDDPEIQMAIRTEQA</sequence>
<dbReference type="EMBL" id="FOUJ01000002">
    <property type="protein sequence ID" value="SFM43828.1"/>
    <property type="molecule type" value="Genomic_DNA"/>
</dbReference>
<keyword evidence="2" id="KW-1185">Reference proteome</keyword>
<dbReference type="Proteomes" id="UP000198535">
    <property type="component" value="Unassembled WGS sequence"/>
</dbReference>
<reference evidence="2" key="1">
    <citation type="submission" date="2016-10" db="EMBL/GenBank/DDBJ databases">
        <authorList>
            <person name="Varghese N."/>
            <person name="Submissions S."/>
        </authorList>
    </citation>
    <scope>NUCLEOTIDE SEQUENCE [LARGE SCALE GENOMIC DNA]</scope>
    <source>
        <strain evidence="2">Mob M</strain>
    </source>
</reference>
<protein>
    <submittedName>
        <fullName evidence="1">Uncharacterized protein</fullName>
    </submittedName>
</protein>
<organism evidence="1 2">
    <name type="scientific">Methanolobus profundi</name>
    <dbReference type="NCBI Taxonomy" id="487685"/>
    <lineage>
        <taxon>Archaea</taxon>
        <taxon>Methanobacteriati</taxon>
        <taxon>Methanobacteriota</taxon>
        <taxon>Stenosarchaea group</taxon>
        <taxon>Methanomicrobia</taxon>
        <taxon>Methanosarcinales</taxon>
        <taxon>Methanosarcinaceae</taxon>
        <taxon>Methanolobus</taxon>
    </lineage>
</organism>
<proteinExistence type="predicted"/>
<gene>
    <name evidence="1" type="ORF">SAMN04488696_1212</name>
</gene>